<feature type="signal peptide" evidence="2">
    <location>
        <begin position="1"/>
        <end position="21"/>
    </location>
</feature>
<dbReference type="KEGG" id="amur:ADH66_01745"/>
<dbReference type="Proteomes" id="UP000596035">
    <property type="component" value="Chromosome"/>
</dbReference>
<organism evidence="5 7">
    <name type="scientific">Acutalibacter muris</name>
    <dbReference type="NCBI Taxonomy" id="1796620"/>
    <lineage>
        <taxon>Bacteria</taxon>
        <taxon>Bacillati</taxon>
        <taxon>Bacillota</taxon>
        <taxon>Clostridia</taxon>
        <taxon>Eubacteriales</taxon>
        <taxon>Acutalibacteraceae</taxon>
        <taxon>Acutalibacter</taxon>
    </lineage>
</organism>
<sequence length="222" mass="23950">MKKAVSLVMAALMLTLAGCSGEPPQAEPGATPAPAVAESTPAPESESEGGHTHESKSTPVPAPESGGSSQIMLTEEQAKEKALAHAELDGGGVTFTKVKLDFEGGRQVYELEFYTDTYDEYEYEIDAYTGEVIGYKSESSGHGKGGGHDSGHTGLTGREAKDLALDRVPGAAMEDIWEFGRDNDDGREVFEGKLVYDGMEYEFKIDAQSGEFLEWEQEPWDN</sequence>
<dbReference type="AlphaFoldDB" id="A0A1Z2XM26"/>
<evidence type="ECO:0000313" key="7">
    <source>
        <dbReference type="Proteomes" id="UP000596035"/>
    </source>
</evidence>
<dbReference type="EMBL" id="CP065321">
    <property type="protein sequence ID" value="QQR28777.1"/>
    <property type="molecule type" value="Genomic_DNA"/>
</dbReference>
<protein>
    <submittedName>
        <fullName evidence="5">PepSY domain-containing protein</fullName>
    </submittedName>
</protein>
<reference evidence="5 7" key="3">
    <citation type="submission" date="2020-11" db="EMBL/GenBank/DDBJ databases">
        <title>Closed and high quality bacterial genomes of the OMM12 community.</title>
        <authorList>
            <person name="Marbouty M."/>
            <person name="Lamy-Besnier Q."/>
            <person name="Debarbieux L."/>
            <person name="Koszul R."/>
        </authorList>
    </citation>
    <scope>NUCLEOTIDE SEQUENCE [LARGE SCALE GENOMIC DNA]</scope>
    <source>
        <strain evidence="5 7">KB18</strain>
    </source>
</reference>
<name>A0A1Z2XM26_9FIRM</name>
<evidence type="ECO:0000313" key="5">
    <source>
        <dbReference type="EMBL" id="QQR28777.1"/>
    </source>
</evidence>
<dbReference type="RefSeq" id="WP_066536482.1">
    <property type="nucleotide sequence ID" value="NZ_CP021422.1"/>
</dbReference>
<keyword evidence="6" id="KW-1185">Reference proteome</keyword>
<dbReference type="EMBL" id="CP021422">
    <property type="protein sequence ID" value="ASB39488.1"/>
    <property type="molecule type" value="Genomic_DNA"/>
</dbReference>
<dbReference type="InterPro" id="IPR025711">
    <property type="entry name" value="PepSY"/>
</dbReference>
<feature type="compositionally biased region" description="Low complexity" evidence="1">
    <location>
        <begin position="30"/>
        <end position="44"/>
    </location>
</feature>
<feature type="region of interest" description="Disordered" evidence="1">
    <location>
        <begin position="22"/>
        <end position="68"/>
    </location>
</feature>
<proteinExistence type="predicted"/>
<evidence type="ECO:0000256" key="1">
    <source>
        <dbReference type="SAM" id="MobiDB-lite"/>
    </source>
</evidence>
<dbReference type="Pfam" id="PF03413">
    <property type="entry name" value="PepSY"/>
    <property type="match status" value="2"/>
</dbReference>
<evidence type="ECO:0000259" key="3">
    <source>
        <dbReference type="Pfam" id="PF03413"/>
    </source>
</evidence>
<dbReference type="Gene3D" id="3.10.450.40">
    <property type="match status" value="2"/>
</dbReference>
<feature type="domain" description="PepSY" evidence="3">
    <location>
        <begin position="73"/>
        <end position="135"/>
    </location>
</feature>
<dbReference type="PROSITE" id="PS51257">
    <property type="entry name" value="PROKAR_LIPOPROTEIN"/>
    <property type="match status" value="1"/>
</dbReference>
<feature type="domain" description="PepSY" evidence="3">
    <location>
        <begin position="159"/>
        <end position="215"/>
    </location>
</feature>
<reference evidence="6" key="2">
    <citation type="submission" date="2017-05" db="EMBL/GenBank/DDBJ databases">
        <title>Improved OligoMM genomes.</title>
        <authorList>
            <person name="Garzetti D."/>
        </authorList>
    </citation>
    <scope>NUCLEOTIDE SEQUENCE [LARGE SCALE GENOMIC DNA]</scope>
    <source>
        <strain evidence="6">KB18</strain>
    </source>
</reference>
<gene>
    <name evidence="4" type="ORF">ADH66_01745</name>
    <name evidence="5" type="ORF">I5Q82_11770</name>
</gene>
<evidence type="ECO:0000313" key="4">
    <source>
        <dbReference type="EMBL" id="ASB39488.1"/>
    </source>
</evidence>
<evidence type="ECO:0000313" key="6">
    <source>
        <dbReference type="Proteomes" id="UP000196710"/>
    </source>
</evidence>
<feature type="chain" id="PRO_5044249658" evidence="2">
    <location>
        <begin position="22"/>
        <end position="222"/>
    </location>
</feature>
<keyword evidence="2" id="KW-0732">Signal</keyword>
<reference evidence="4" key="1">
    <citation type="journal article" date="2017" name="Genome Announc.">
        <title>High-Quality Whole-Genome Sequences of the Oligo-Mouse-Microbiota Bacterial Community.</title>
        <authorList>
            <person name="Garzetti D."/>
            <person name="Brugiroux S."/>
            <person name="Bunk B."/>
            <person name="Pukall R."/>
            <person name="McCoy K.D."/>
            <person name="Macpherson A.J."/>
            <person name="Stecher B."/>
        </authorList>
    </citation>
    <scope>NUCLEOTIDE SEQUENCE</scope>
    <source>
        <strain evidence="4">KB18</strain>
    </source>
</reference>
<evidence type="ECO:0000256" key="2">
    <source>
        <dbReference type="SAM" id="SignalP"/>
    </source>
</evidence>
<dbReference type="Proteomes" id="UP000196710">
    <property type="component" value="Chromosome"/>
</dbReference>
<accession>A0A1Z2XM26</accession>